<keyword evidence="3" id="KW-1185">Reference proteome</keyword>
<reference evidence="2 3" key="1">
    <citation type="submission" date="2016-10" db="EMBL/GenBank/DDBJ databases">
        <authorList>
            <person name="de Groot N.N."/>
        </authorList>
    </citation>
    <scope>NUCLEOTIDE SEQUENCE [LARGE SCALE GENOMIC DNA]</scope>
    <source>
        <strain evidence="2 3">DSM 19547</strain>
    </source>
</reference>
<dbReference type="EMBL" id="FOXA01000010">
    <property type="protein sequence ID" value="SFP65492.1"/>
    <property type="molecule type" value="Genomic_DNA"/>
</dbReference>
<dbReference type="AlphaFoldDB" id="A0A1I5S436"/>
<sequence length="97" mass="9961">MSGTAQTVNVDELLRQELLRHPLGGEVLALADEDGIDVADPAALAHVVAGMGASGGAADARMVLLLAALLDLLARHETRLQHDSRTGGPTGDAERTG</sequence>
<evidence type="ECO:0000313" key="2">
    <source>
        <dbReference type="EMBL" id="SFP65492.1"/>
    </source>
</evidence>
<evidence type="ECO:0000313" key="3">
    <source>
        <dbReference type="Proteomes" id="UP000199356"/>
    </source>
</evidence>
<evidence type="ECO:0000256" key="1">
    <source>
        <dbReference type="SAM" id="MobiDB-lite"/>
    </source>
</evidence>
<feature type="region of interest" description="Disordered" evidence="1">
    <location>
        <begin position="78"/>
        <end position="97"/>
    </location>
</feature>
<gene>
    <name evidence="2" type="ORF">SAMN04488047_11032</name>
</gene>
<proteinExistence type="predicted"/>
<dbReference type="Proteomes" id="UP000199356">
    <property type="component" value="Unassembled WGS sequence"/>
</dbReference>
<dbReference type="STRING" id="441119.SAMN04488047_11032"/>
<protein>
    <submittedName>
        <fullName evidence="2">Uncharacterized protein</fullName>
    </submittedName>
</protein>
<dbReference type="RefSeq" id="WP_093422578.1">
    <property type="nucleotide sequence ID" value="NZ_FOXA01000010.1"/>
</dbReference>
<organism evidence="2 3">
    <name type="scientific">Tranquillimonas alkanivorans</name>
    <dbReference type="NCBI Taxonomy" id="441119"/>
    <lineage>
        <taxon>Bacteria</taxon>
        <taxon>Pseudomonadati</taxon>
        <taxon>Pseudomonadota</taxon>
        <taxon>Alphaproteobacteria</taxon>
        <taxon>Rhodobacterales</taxon>
        <taxon>Roseobacteraceae</taxon>
        <taxon>Tranquillimonas</taxon>
    </lineage>
</organism>
<name>A0A1I5S436_9RHOB</name>
<accession>A0A1I5S436</accession>